<dbReference type="AlphaFoldDB" id="A0A2H1VFY4"/>
<organism evidence="1">
    <name type="scientific">Spodoptera frugiperda</name>
    <name type="common">Fall armyworm</name>
    <dbReference type="NCBI Taxonomy" id="7108"/>
    <lineage>
        <taxon>Eukaryota</taxon>
        <taxon>Metazoa</taxon>
        <taxon>Ecdysozoa</taxon>
        <taxon>Arthropoda</taxon>
        <taxon>Hexapoda</taxon>
        <taxon>Insecta</taxon>
        <taxon>Pterygota</taxon>
        <taxon>Neoptera</taxon>
        <taxon>Endopterygota</taxon>
        <taxon>Lepidoptera</taxon>
        <taxon>Glossata</taxon>
        <taxon>Ditrysia</taxon>
        <taxon>Noctuoidea</taxon>
        <taxon>Noctuidae</taxon>
        <taxon>Amphipyrinae</taxon>
        <taxon>Spodoptera</taxon>
    </lineage>
</organism>
<reference evidence="1" key="1">
    <citation type="submission" date="2016-07" db="EMBL/GenBank/DDBJ databases">
        <authorList>
            <person name="Bretaudeau A."/>
        </authorList>
    </citation>
    <scope>NUCLEOTIDE SEQUENCE</scope>
    <source>
        <strain evidence="1">Rice</strain>
        <tissue evidence="1">Whole body</tissue>
    </source>
</reference>
<name>A0A2H1VFY4_SPOFR</name>
<dbReference type="EMBL" id="ODYU01002088">
    <property type="protein sequence ID" value="SOQ39154.1"/>
    <property type="molecule type" value="Genomic_DNA"/>
</dbReference>
<protein>
    <submittedName>
        <fullName evidence="1">SFRICE_021537</fullName>
    </submittedName>
</protein>
<sequence length="229" mass="26436">MDCLEFYGVAMTDPESGGNIVVCEGTTLSWDPVAITNNTIPPILEALTGDWKGGNWASHNLVHTTIYNASVVSRRFSVRPWNHSFRIGPFVRKQGSSTLKYARLFAHTSPDPLEFTVIDTAYNMYILKEPIHTDLVQEMLAVRCQACIWRKDLMNHMKLCNYTAGLLCTLAKDKMEKIREFVFQTYIVKRREQKNVGRMLWAFFHRDMLRYVAVDTFGFHQSYFVLHIA</sequence>
<accession>A0A2H1VFY4</accession>
<evidence type="ECO:0000313" key="1">
    <source>
        <dbReference type="EMBL" id="SOQ39154.1"/>
    </source>
</evidence>
<gene>
    <name evidence="1" type="ORF">SFRICE_021537</name>
</gene>
<proteinExistence type="predicted"/>